<sequence>MYSNFIRTISALQYSASCSFSGTSYKLKSCLTDSRKYSQHSFCLSVSLSSWQRMISVSDDASSPQSLNQQVDGLKKKNQNFIFCPA</sequence>
<dbReference type="Proteomes" id="UP001162162">
    <property type="component" value="Unassembled WGS sequence"/>
</dbReference>
<comment type="caution">
    <text evidence="1">The sequence shown here is derived from an EMBL/GenBank/DDBJ whole genome shotgun (WGS) entry which is preliminary data.</text>
</comment>
<dbReference type="EMBL" id="JAPWTK010000204">
    <property type="protein sequence ID" value="KAJ8945886.1"/>
    <property type="molecule type" value="Genomic_DNA"/>
</dbReference>
<name>A0AAV8Y632_9CUCU</name>
<evidence type="ECO:0000313" key="1">
    <source>
        <dbReference type="EMBL" id="KAJ8945886.1"/>
    </source>
</evidence>
<proteinExistence type="predicted"/>
<accession>A0AAV8Y632</accession>
<dbReference type="AlphaFoldDB" id="A0AAV8Y632"/>
<protein>
    <submittedName>
        <fullName evidence="1">Uncharacterized protein</fullName>
    </submittedName>
</protein>
<evidence type="ECO:0000313" key="2">
    <source>
        <dbReference type="Proteomes" id="UP001162162"/>
    </source>
</evidence>
<reference evidence="1" key="1">
    <citation type="journal article" date="2023" name="Insect Mol. Biol.">
        <title>Genome sequencing provides insights into the evolution of gene families encoding plant cell wall-degrading enzymes in longhorned beetles.</title>
        <authorList>
            <person name="Shin N.R."/>
            <person name="Okamura Y."/>
            <person name="Kirsch R."/>
            <person name="Pauchet Y."/>
        </authorList>
    </citation>
    <scope>NUCLEOTIDE SEQUENCE</scope>
    <source>
        <strain evidence="1">AMC_N1</strain>
    </source>
</reference>
<gene>
    <name evidence="1" type="ORF">NQ318_002727</name>
</gene>
<keyword evidence="2" id="KW-1185">Reference proteome</keyword>
<organism evidence="1 2">
    <name type="scientific">Aromia moschata</name>
    <dbReference type="NCBI Taxonomy" id="1265417"/>
    <lineage>
        <taxon>Eukaryota</taxon>
        <taxon>Metazoa</taxon>
        <taxon>Ecdysozoa</taxon>
        <taxon>Arthropoda</taxon>
        <taxon>Hexapoda</taxon>
        <taxon>Insecta</taxon>
        <taxon>Pterygota</taxon>
        <taxon>Neoptera</taxon>
        <taxon>Endopterygota</taxon>
        <taxon>Coleoptera</taxon>
        <taxon>Polyphaga</taxon>
        <taxon>Cucujiformia</taxon>
        <taxon>Chrysomeloidea</taxon>
        <taxon>Cerambycidae</taxon>
        <taxon>Cerambycinae</taxon>
        <taxon>Callichromatini</taxon>
        <taxon>Aromia</taxon>
    </lineage>
</organism>